<protein>
    <submittedName>
        <fullName evidence="3">Uncharacterized protein DDB_G0288805-like</fullName>
    </submittedName>
</protein>
<dbReference type="GeneID" id="112462843"/>
<gene>
    <name evidence="3" type="primary">LOC112462843</name>
</gene>
<evidence type="ECO:0000313" key="3">
    <source>
        <dbReference type="RefSeq" id="XP_024884669.1"/>
    </source>
</evidence>
<feature type="non-terminal residue" evidence="3">
    <location>
        <position position="1"/>
    </location>
</feature>
<accession>A0A6J1QQB4</accession>
<sequence length="204" mass="23069">EDKENFPIKDKSQEITQFSEPQQSLSSQNYHCSKFEDNNSPKESLNNNNDNYNDNNNKSLTKITTALETPINVVNNASHIPVTPICNDNQNDNNNKSLTKITTALETPINVVNNASHVPVTPISKSITIKGGVKRSASQRYNKSIEQTEKLANISQIDSTIRKSYYKKKLKLYKKELALKERDVIAKENICTLLKQFVKKANNN</sequence>
<feature type="region of interest" description="Disordered" evidence="1">
    <location>
        <begin position="1"/>
        <end position="57"/>
    </location>
</feature>
<feature type="compositionally biased region" description="Low complexity" evidence="1">
    <location>
        <begin position="41"/>
        <end position="57"/>
    </location>
</feature>
<name>A0A6J1QQB4_9HYME</name>
<evidence type="ECO:0000256" key="1">
    <source>
        <dbReference type="SAM" id="MobiDB-lite"/>
    </source>
</evidence>
<dbReference type="OrthoDB" id="7554538at2759"/>
<evidence type="ECO:0000313" key="2">
    <source>
        <dbReference type="Proteomes" id="UP000504618"/>
    </source>
</evidence>
<feature type="compositionally biased region" description="Basic and acidic residues" evidence="1">
    <location>
        <begin position="1"/>
        <end position="13"/>
    </location>
</feature>
<dbReference type="Proteomes" id="UP000504618">
    <property type="component" value="Unplaced"/>
</dbReference>
<organism evidence="2 3">
    <name type="scientific">Temnothorax curvispinosus</name>
    <dbReference type="NCBI Taxonomy" id="300111"/>
    <lineage>
        <taxon>Eukaryota</taxon>
        <taxon>Metazoa</taxon>
        <taxon>Ecdysozoa</taxon>
        <taxon>Arthropoda</taxon>
        <taxon>Hexapoda</taxon>
        <taxon>Insecta</taxon>
        <taxon>Pterygota</taxon>
        <taxon>Neoptera</taxon>
        <taxon>Endopterygota</taxon>
        <taxon>Hymenoptera</taxon>
        <taxon>Apocrita</taxon>
        <taxon>Aculeata</taxon>
        <taxon>Formicoidea</taxon>
        <taxon>Formicidae</taxon>
        <taxon>Myrmicinae</taxon>
        <taxon>Temnothorax</taxon>
    </lineage>
</organism>
<keyword evidence="2" id="KW-1185">Reference proteome</keyword>
<proteinExistence type="predicted"/>
<dbReference type="RefSeq" id="XP_024884669.1">
    <property type="nucleotide sequence ID" value="XM_025028901.1"/>
</dbReference>
<reference evidence="3" key="1">
    <citation type="submission" date="2025-08" db="UniProtKB">
        <authorList>
            <consortium name="RefSeq"/>
        </authorList>
    </citation>
    <scope>IDENTIFICATION</scope>
    <source>
        <tissue evidence="3">Whole body</tissue>
    </source>
</reference>
<dbReference type="AlphaFoldDB" id="A0A6J1QQB4"/>
<feature type="compositionally biased region" description="Polar residues" evidence="1">
    <location>
        <begin position="14"/>
        <end position="31"/>
    </location>
</feature>